<sequence>DEGTKLITIDSDLDRFYCRTKLISIETHHRSSTTDPPASFSSCRLLRDRGRIKTHHRFSTTDRPFSFSSCRLLRDRGRIETHHRSSTTDPPSVETSKPTTAPPPPLTPHVEASKPTTDRPSSLIISSVLSRLLRHKERNPPRTRTVSLITASPPSLLVFSGRRTMQTHSDDECLGLHGVAWSVQQLWLTISTIWRSLSKVEGVVNTLTHPILRQGNTTSDCR</sequence>
<name>A0ABQ7NDS6_BRACM</name>
<proteinExistence type="predicted"/>
<feature type="region of interest" description="Disordered" evidence="1">
    <location>
        <begin position="77"/>
        <end position="121"/>
    </location>
</feature>
<evidence type="ECO:0000313" key="2">
    <source>
        <dbReference type="EMBL" id="KAG5407909.1"/>
    </source>
</evidence>
<accession>A0ABQ7NDS6</accession>
<keyword evidence="3" id="KW-1185">Reference proteome</keyword>
<feature type="compositionally biased region" description="Polar residues" evidence="1">
    <location>
        <begin position="87"/>
        <end position="97"/>
    </location>
</feature>
<gene>
    <name evidence="2" type="primary">A03p074120.1_BraROA</name>
    <name evidence="2" type="ORF">IGI04_014028</name>
</gene>
<reference evidence="2 3" key="1">
    <citation type="submission" date="2021-03" db="EMBL/GenBank/DDBJ databases">
        <authorList>
            <person name="King G.J."/>
            <person name="Bancroft I."/>
            <person name="Baten A."/>
            <person name="Bloomfield J."/>
            <person name="Borpatragohain P."/>
            <person name="He Z."/>
            <person name="Irish N."/>
            <person name="Irwin J."/>
            <person name="Liu K."/>
            <person name="Mauleon R.P."/>
            <person name="Moore J."/>
            <person name="Morris R."/>
            <person name="Ostergaard L."/>
            <person name="Wang B."/>
            <person name="Wells R."/>
        </authorList>
    </citation>
    <scope>NUCLEOTIDE SEQUENCE [LARGE SCALE GENOMIC DNA]</scope>
    <source>
        <strain evidence="2">R-o-18</strain>
        <tissue evidence="2">Leaf</tissue>
    </source>
</reference>
<organism evidence="2 3">
    <name type="scientific">Brassica rapa subsp. trilocularis</name>
    <dbReference type="NCBI Taxonomy" id="1813537"/>
    <lineage>
        <taxon>Eukaryota</taxon>
        <taxon>Viridiplantae</taxon>
        <taxon>Streptophyta</taxon>
        <taxon>Embryophyta</taxon>
        <taxon>Tracheophyta</taxon>
        <taxon>Spermatophyta</taxon>
        <taxon>Magnoliopsida</taxon>
        <taxon>eudicotyledons</taxon>
        <taxon>Gunneridae</taxon>
        <taxon>Pentapetalae</taxon>
        <taxon>rosids</taxon>
        <taxon>malvids</taxon>
        <taxon>Brassicales</taxon>
        <taxon>Brassicaceae</taxon>
        <taxon>Brassiceae</taxon>
        <taxon>Brassica</taxon>
    </lineage>
</organism>
<dbReference type="Proteomes" id="UP000823674">
    <property type="component" value="Chromosome A03"/>
</dbReference>
<evidence type="ECO:0000313" key="3">
    <source>
        <dbReference type="Proteomes" id="UP000823674"/>
    </source>
</evidence>
<evidence type="ECO:0000256" key="1">
    <source>
        <dbReference type="SAM" id="MobiDB-lite"/>
    </source>
</evidence>
<protein>
    <submittedName>
        <fullName evidence="2">Uncharacterized protein</fullName>
    </submittedName>
</protein>
<feature type="non-terminal residue" evidence="2">
    <location>
        <position position="1"/>
    </location>
</feature>
<comment type="caution">
    <text evidence="2">The sequence shown here is derived from an EMBL/GenBank/DDBJ whole genome shotgun (WGS) entry which is preliminary data.</text>
</comment>
<dbReference type="EMBL" id="JADBGQ010000003">
    <property type="protein sequence ID" value="KAG5407909.1"/>
    <property type="molecule type" value="Genomic_DNA"/>
</dbReference>